<comment type="catalytic activity">
    <reaction evidence="1 5">
        <text>[protein]-peptidylproline (omega=180) = [protein]-peptidylproline (omega=0)</text>
        <dbReference type="Rhea" id="RHEA:16237"/>
        <dbReference type="Rhea" id="RHEA-COMP:10747"/>
        <dbReference type="Rhea" id="RHEA-COMP:10748"/>
        <dbReference type="ChEBI" id="CHEBI:83833"/>
        <dbReference type="ChEBI" id="CHEBI:83834"/>
        <dbReference type="EC" id="5.2.1.8"/>
    </reaction>
</comment>
<dbReference type="Gene3D" id="3.10.50.40">
    <property type="match status" value="1"/>
</dbReference>
<dbReference type="OrthoDB" id="1902587at2759"/>
<comment type="caution">
    <text evidence="7">The sequence shown here is derived from an EMBL/GenBank/DDBJ whole genome shotgun (WGS) entry which is preliminary data.</text>
</comment>
<dbReference type="Gramene" id="PSS02606">
    <property type="protein sequence ID" value="PSS02606"/>
    <property type="gene ID" value="CEY00_Acc06822"/>
</dbReference>
<dbReference type="Proteomes" id="UP000241394">
    <property type="component" value="Chromosome LG19"/>
</dbReference>
<dbReference type="STRING" id="1590841.A0A2R6Q5R9"/>
<dbReference type="InterPro" id="IPR046357">
    <property type="entry name" value="PPIase_dom_sf"/>
</dbReference>
<reference evidence="7 8" key="1">
    <citation type="submission" date="2017-07" db="EMBL/GenBank/DDBJ databases">
        <title>An improved, manually edited Actinidia chinensis var. chinensis (kiwifruit) genome highlights the challenges associated with draft genomes and gene prediction in plants.</title>
        <authorList>
            <person name="Pilkington S."/>
            <person name="Crowhurst R."/>
            <person name="Hilario E."/>
            <person name="Nardozza S."/>
            <person name="Fraser L."/>
            <person name="Peng Y."/>
            <person name="Gunaseelan K."/>
            <person name="Simpson R."/>
            <person name="Tahir J."/>
            <person name="Deroles S."/>
            <person name="Templeton K."/>
            <person name="Luo Z."/>
            <person name="Davy M."/>
            <person name="Cheng C."/>
            <person name="Mcneilage M."/>
            <person name="Scaglione D."/>
            <person name="Liu Y."/>
            <person name="Zhang Q."/>
            <person name="Datson P."/>
            <person name="De Silva N."/>
            <person name="Gardiner S."/>
            <person name="Bassett H."/>
            <person name="Chagne D."/>
            <person name="Mccallum J."/>
            <person name="Dzierzon H."/>
            <person name="Deng C."/>
            <person name="Wang Y.-Y."/>
            <person name="Barron N."/>
            <person name="Manako K."/>
            <person name="Bowen J."/>
            <person name="Foster T."/>
            <person name="Erridge Z."/>
            <person name="Tiffin H."/>
            <person name="Waite C."/>
            <person name="Davies K."/>
            <person name="Grierson E."/>
            <person name="Laing W."/>
            <person name="Kirk R."/>
            <person name="Chen X."/>
            <person name="Wood M."/>
            <person name="Montefiori M."/>
            <person name="Brummell D."/>
            <person name="Schwinn K."/>
            <person name="Catanach A."/>
            <person name="Fullerton C."/>
            <person name="Li D."/>
            <person name="Meiyalaghan S."/>
            <person name="Nieuwenhuizen N."/>
            <person name="Read N."/>
            <person name="Prakash R."/>
            <person name="Hunter D."/>
            <person name="Zhang H."/>
            <person name="Mckenzie M."/>
            <person name="Knabel M."/>
            <person name="Harris A."/>
            <person name="Allan A."/>
            <person name="Chen A."/>
            <person name="Janssen B."/>
            <person name="Plunkett B."/>
            <person name="Dwamena C."/>
            <person name="Voogd C."/>
            <person name="Leif D."/>
            <person name="Lafferty D."/>
            <person name="Souleyre E."/>
            <person name="Varkonyi-Gasic E."/>
            <person name="Gambi F."/>
            <person name="Hanley J."/>
            <person name="Yao J.-L."/>
            <person name="Cheung J."/>
            <person name="David K."/>
            <person name="Warren B."/>
            <person name="Marsh K."/>
            <person name="Snowden K."/>
            <person name="Lin-Wang K."/>
            <person name="Brian L."/>
            <person name="Martinez-Sanchez M."/>
            <person name="Wang M."/>
            <person name="Ileperuma N."/>
            <person name="Macnee N."/>
            <person name="Campin R."/>
            <person name="Mcatee P."/>
            <person name="Drummond R."/>
            <person name="Espley R."/>
            <person name="Ireland H."/>
            <person name="Wu R."/>
            <person name="Atkinson R."/>
            <person name="Karunairetnam S."/>
            <person name="Bulley S."/>
            <person name="Chunkath S."/>
            <person name="Hanley Z."/>
            <person name="Storey R."/>
            <person name="Thrimawithana A."/>
            <person name="Thomson S."/>
            <person name="David C."/>
            <person name="Testolin R."/>
        </authorList>
    </citation>
    <scope>NUCLEOTIDE SEQUENCE [LARGE SCALE GENOMIC DNA]</scope>
    <source>
        <strain evidence="8">cv. Red5</strain>
        <tissue evidence="7">Young leaf</tissue>
    </source>
</reference>
<dbReference type="PROSITE" id="PS50059">
    <property type="entry name" value="FKBP_PPIASE"/>
    <property type="match status" value="1"/>
</dbReference>
<evidence type="ECO:0000256" key="4">
    <source>
        <dbReference type="ARBA" id="ARBA00023235"/>
    </source>
</evidence>
<evidence type="ECO:0000313" key="7">
    <source>
        <dbReference type="EMBL" id="PSS02606.1"/>
    </source>
</evidence>
<dbReference type="InterPro" id="IPR001179">
    <property type="entry name" value="PPIase_FKBP_dom"/>
</dbReference>
<name>A0A2R6Q5R9_ACTCC</name>
<protein>
    <recommendedName>
        <fullName evidence="2 5">peptidylprolyl isomerase</fullName>
        <ecNumber evidence="2 5">5.2.1.8</ecNumber>
    </recommendedName>
</protein>
<evidence type="ECO:0000256" key="5">
    <source>
        <dbReference type="PROSITE-ProRule" id="PRU00277"/>
    </source>
</evidence>
<keyword evidence="3 5" id="KW-0697">Rotamase</keyword>
<keyword evidence="4 5" id="KW-0413">Isomerase</keyword>
<reference evidence="8" key="2">
    <citation type="journal article" date="2018" name="BMC Genomics">
        <title>A manually annotated Actinidia chinensis var. chinensis (kiwifruit) genome highlights the challenges associated with draft genomes and gene prediction in plants.</title>
        <authorList>
            <person name="Pilkington S.M."/>
            <person name="Crowhurst R."/>
            <person name="Hilario E."/>
            <person name="Nardozza S."/>
            <person name="Fraser L."/>
            <person name="Peng Y."/>
            <person name="Gunaseelan K."/>
            <person name="Simpson R."/>
            <person name="Tahir J."/>
            <person name="Deroles S.C."/>
            <person name="Templeton K."/>
            <person name="Luo Z."/>
            <person name="Davy M."/>
            <person name="Cheng C."/>
            <person name="McNeilage M."/>
            <person name="Scaglione D."/>
            <person name="Liu Y."/>
            <person name="Zhang Q."/>
            <person name="Datson P."/>
            <person name="De Silva N."/>
            <person name="Gardiner S.E."/>
            <person name="Bassett H."/>
            <person name="Chagne D."/>
            <person name="McCallum J."/>
            <person name="Dzierzon H."/>
            <person name="Deng C."/>
            <person name="Wang Y.Y."/>
            <person name="Barron L."/>
            <person name="Manako K."/>
            <person name="Bowen J."/>
            <person name="Foster T.M."/>
            <person name="Erridge Z.A."/>
            <person name="Tiffin H."/>
            <person name="Waite C.N."/>
            <person name="Davies K.M."/>
            <person name="Grierson E.P."/>
            <person name="Laing W.A."/>
            <person name="Kirk R."/>
            <person name="Chen X."/>
            <person name="Wood M."/>
            <person name="Montefiori M."/>
            <person name="Brummell D.A."/>
            <person name="Schwinn K.E."/>
            <person name="Catanach A."/>
            <person name="Fullerton C."/>
            <person name="Li D."/>
            <person name="Meiyalaghan S."/>
            <person name="Nieuwenhuizen N."/>
            <person name="Read N."/>
            <person name="Prakash R."/>
            <person name="Hunter D."/>
            <person name="Zhang H."/>
            <person name="McKenzie M."/>
            <person name="Knabel M."/>
            <person name="Harris A."/>
            <person name="Allan A.C."/>
            <person name="Gleave A."/>
            <person name="Chen A."/>
            <person name="Janssen B.J."/>
            <person name="Plunkett B."/>
            <person name="Ampomah-Dwamena C."/>
            <person name="Voogd C."/>
            <person name="Leif D."/>
            <person name="Lafferty D."/>
            <person name="Souleyre E.J.F."/>
            <person name="Varkonyi-Gasic E."/>
            <person name="Gambi F."/>
            <person name="Hanley J."/>
            <person name="Yao J.L."/>
            <person name="Cheung J."/>
            <person name="David K.M."/>
            <person name="Warren B."/>
            <person name="Marsh K."/>
            <person name="Snowden K.C."/>
            <person name="Lin-Wang K."/>
            <person name="Brian L."/>
            <person name="Martinez-Sanchez M."/>
            <person name="Wang M."/>
            <person name="Ileperuma N."/>
            <person name="Macnee N."/>
            <person name="Campin R."/>
            <person name="McAtee P."/>
            <person name="Drummond R.S.M."/>
            <person name="Espley R.V."/>
            <person name="Ireland H.S."/>
            <person name="Wu R."/>
            <person name="Atkinson R.G."/>
            <person name="Karunairetnam S."/>
            <person name="Bulley S."/>
            <person name="Chunkath S."/>
            <person name="Hanley Z."/>
            <person name="Storey R."/>
            <person name="Thrimawithana A.H."/>
            <person name="Thomson S."/>
            <person name="David C."/>
            <person name="Testolin R."/>
            <person name="Huang H."/>
            <person name="Hellens R.P."/>
            <person name="Schaffer R.J."/>
        </authorList>
    </citation>
    <scope>NUCLEOTIDE SEQUENCE [LARGE SCALE GENOMIC DNA]</scope>
    <source>
        <strain evidence="8">cv. Red5</strain>
    </source>
</reference>
<dbReference type="GO" id="GO:0005737">
    <property type="term" value="C:cytoplasm"/>
    <property type="evidence" value="ECO:0007669"/>
    <property type="project" value="TreeGrafter"/>
</dbReference>
<evidence type="ECO:0000256" key="2">
    <source>
        <dbReference type="ARBA" id="ARBA00013194"/>
    </source>
</evidence>
<dbReference type="InParanoid" id="A0A2R6Q5R9"/>
<evidence type="ECO:0000259" key="6">
    <source>
        <dbReference type="PROSITE" id="PS50059"/>
    </source>
</evidence>
<dbReference type="PANTHER" id="PTHR10516:SF443">
    <property type="entry name" value="FK506-BINDING PROTEIN 59-RELATED"/>
    <property type="match status" value="1"/>
</dbReference>
<proteinExistence type="predicted"/>
<accession>A0A2R6Q5R9</accession>
<evidence type="ECO:0000256" key="1">
    <source>
        <dbReference type="ARBA" id="ARBA00000971"/>
    </source>
</evidence>
<dbReference type="PANTHER" id="PTHR10516">
    <property type="entry name" value="PEPTIDYL-PROLYL CIS-TRANS ISOMERASE"/>
    <property type="match status" value="1"/>
</dbReference>
<dbReference type="AlphaFoldDB" id="A0A2R6Q5R9"/>
<sequence>MGMQIGEVARLRCSPDYAYGPNGFPAWGIQPNSVLVFEIEVLSVK</sequence>
<dbReference type="SUPFAM" id="SSF54534">
    <property type="entry name" value="FKBP-like"/>
    <property type="match status" value="1"/>
</dbReference>
<dbReference type="EC" id="5.2.1.8" evidence="2 5"/>
<gene>
    <name evidence="7" type="ORF">CEY00_Acc06822</name>
</gene>
<feature type="domain" description="PPIase FKBP-type" evidence="6">
    <location>
        <begin position="1"/>
        <end position="45"/>
    </location>
</feature>
<dbReference type="EMBL" id="NKQK01000019">
    <property type="protein sequence ID" value="PSS02606.1"/>
    <property type="molecule type" value="Genomic_DNA"/>
</dbReference>
<dbReference type="InterPro" id="IPR050689">
    <property type="entry name" value="FKBP-type_PPIase"/>
</dbReference>
<evidence type="ECO:0000313" key="8">
    <source>
        <dbReference type="Proteomes" id="UP000241394"/>
    </source>
</evidence>
<organism evidence="7 8">
    <name type="scientific">Actinidia chinensis var. chinensis</name>
    <name type="common">Chinese soft-hair kiwi</name>
    <dbReference type="NCBI Taxonomy" id="1590841"/>
    <lineage>
        <taxon>Eukaryota</taxon>
        <taxon>Viridiplantae</taxon>
        <taxon>Streptophyta</taxon>
        <taxon>Embryophyta</taxon>
        <taxon>Tracheophyta</taxon>
        <taxon>Spermatophyta</taxon>
        <taxon>Magnoliopsida</taxon>
        <taxon>eudicotyledons</taxon>
        <taxon>Gunneridae</taxon>
        <taxon>Pentapetalae</taxon>
        <taxon>asterids</taxon>
        <taxon>Ericales</taxon>
        <taxon>Actinidiaceae</taxon>
        <taxon>Actinidia</taxon>
    </lineage>
</organism>
<evidence type="ECO:0000256" key="3">
    <source>
        <dbReference type="ARBA" id="ARBA00023110"/>
    </source>
</evidence>
<dbReference type="GO" id="GO:0003755">
    <property type="term" value="F:peptidyl-prolyl cis-trans isomerase activity"/>
    <property type="evidence" value="ECO:0007669"/>
    <property type="project" value="UniProtKB-KW"/>
</dbReference>
<dbReference type="Pfam" id="PF00254">
    <property type="entry name" value="FKBP_C"/>
    <property type="match status" value="1"/>
</dbReference>
<keyword evidence="8" id="KW-1185">Reference proteome</keyword>